<evidence type="ECO:0000256" key="2">
    <source>
        <dbReference type="ARBA" id="ARBA00022603"/>
    </source>
</evidence>
<dbReference type="EMBL" id="FR962389">
    <property type="protein sequence ID" value="CDR00901.1"/>
    <property type="molecule type" value="Genomic_DNA"/>
</dbReference>
<organism evidence="7 8">
    <name type="scientific">Oncorhynchus mykiss</name>
    <name type="common">Rainbow trout</name>
    <name type="synonym">Salmo gairdneri</name>
    <dbReference type="NCBI Taxonomy" id="8022"/>
    <lineage>
        <taxon>Eukaryota</taxon>
        <taxon>Metazoa</taxon>
        <taxon>Chordata</taxon>
        <taxon>Craniata</taxon>
        <taxon>Vertebrata</taxon>
        <taxon>Euteleostomi</taxon>
        <taxon>Actinopterygii</taxon>
        <taxon>Neopterygii</taxon>
        <taxon>Teleostei</taxon>
        <taxon>Protacanthopterygii</taxon>
        <taxon>Salmoniformes</taxon>
        <taxon>Salmonidae</taxon>
        <taxon>Salmoninae</taxon>
        <taxon>Oncorhynchus</taxon>
    </lineage>
</organism>
<evidence type="ECO:0000256" key="4">
    <source>
        <dbReference type="ARBA" id="ARBA00022691"/>
    </source>
</evidence>
<dbReference type="SUPFAM" id="SSF82199">
    <property type="entry name" value="SET domain"/>
    <property type="match status" value="1"/>
</dbReference>
<dbReference type="STRING" id="8022.A0A060ZA33"/>
<evidence type="ECO:0000256" key="5">
    <source>
        <dbReference type="ARBA" id="ARBA00047571"/>
    </source>
</evidence>
<protein>
    <recommendedName>
        <fullName evidence="1">[histone H3]-lysine(4) N-trimethyltransferase</fullName>
        <ecNumber evidence="1">2.1.1.354</ecNumber>
    </recommendedName>
</protein>
<dbReference type="Proteomes" id="UP000193380">
    <property type="component" value="Unassembled WGS sequence"/>
</dbReference>
<reference evidence="7" key="1">
    <citation type="journal article" date="2014" name="Nat. Commun.">
        <title>The rainbow trout genome provides novel insights into evolution after whole-genome duplication in vertebrates.</title>
        <authorList>
            <person name="Berthelot C."/>
            <person name="Brunet F."/>
            <person name="Chalopin D."/>
            <person name="Juanchich A."/>
            <person name="Bernard M."/>
            <person name="Noel B."/>
            <person name="Bento P."/>
            <person name="Da Silva C."/>
            <person name="Labadie K."/>
            <person name="Alberti A."/>
            <person name="Aury J.M."/>
            <person name="Louis A."/>
            <person name="Dehais P."/>
            <person name="Bardou P."/>
            <person name="Montfort J."/>
            <person name="Klopp C."/>
            <person name="Cabau C."/>
            <person name="Gaspin C."/>
            <person name="Thorgaard G.H."/>
            <person name="Boussaha M."/>
            <person name="Quillet E."/>
            <person name="Guyomard R."/>
            <person name="Galiana D."/>
            <person name="Bobe J."/>
            <person name="Volff J.N."/>
            <person name="Genet C."/>
            <person name="Wincker P."/>
            <person name="Jaillon O."/>
            <person name="Roest Crollius H."/>
            <person name="Guiguen Y."/>
        </authorList>
    </citation>
    <scope>NUCLEOTIDE SEQUENCE [LARGE SCALE GENOMIC DNA]</scope>
</reference>
<gene>
    <name evidence="7" type="ORF">GSONMT00004478001</name>
</gene>
<dbReference type="EC" id="2.1.1.354" evidence="1"/>
<dbReference type="FunFam" id="2.170.270.10:FF:000013">
    <property type="entry name" value="Histone-lysine N-methyltransferase SMYD1 isoform 1"/>
    <property type="match status" value="1"/>
</dbReference>
<dbReference type="InterPro" id="IPR011990">
    <property type="entry name" value="TPR-like_helical_dom_sf"/>
</dbReference>
<keyword evidence="2" id="KW-0489">Methyltransferase</keyword>
<dbReference type="Gene3D" id="1.25.40.10">
    <property type="entry name" value="Tetratricopeptide repeat domain"/>
    <property type="match status" value="1"/>
</dbReference>
<evidence type="ECO:0000313" key="8">
    <source>
        <dbReference type="Proteomes" id="UP000193380"/>
    </source>
</evidence>
<evidence type="ECO:0000256" key="3">
    <source>
        <dbReference type="ARBA" id="ARBA00022679"/>
    </source>
</evidence>
<dbReference type="GO" id="GO:0140999">
    <property type="term" value="F:histone H3K4 trimethyltransferase activity"/>
    <property type="evidence" value="ECO:0007669"/>
    <property type="project" value="UniProtKB-EC"/>
</dbReference>
<dbReference type="PaxDb" id="8022-A0A060ZA33"/>
<dbReference type="InterPro" id="IPR001214">
    <property type="entry name" value="SET_dom"/>
</dbReference>
<dbReference type="InterPro" id="IPR050869">
    <property type="entry name" value="H3K4_H4K5_MeTrfase"/>
</dbReference>
<proteinExistence type="predicted"/>
<dbReference type="GO" id="GO:0005634">
    <property type="term" value="C:nucleus"/>
    <property type="evidence" value="ECO:0007669"/>
    <property type="project" value="TreeGrafter"/>
</dbReference>
<dbReference type="GO" id="GO:0032259">
    <property type="term" value="P:methylation"/>
    <property type="evidence" value="ECO:0007669"/>
    <property type="project" value="UniProtKB-KW"/>
</dbReference>
<dbReference type="AlphaFoldDB" id="A0A060ZA33"/>
<evidence type="ECO:0000313" key="7">
    <source>
        <dbReference type="EMBL" id="CDR00901.1"/>
    </source>
</evidence>
<feature type="domain" description="SET" evidence="6">
    <location>
        <begin position="1"/>
        <end position="50"/>
    </location>
</feature>
<dbReference type="Gene3D" id="2.170.270.10">
    <property type="entry name" value="SET domain"/>
    <property type="match status" value="1"/>
</dbReference>
<dbReference type="PANTHER" id="PTHR12197:SF290">
    <property type="entry name" value="N-LYSINE METHYLTRANSFERASE SMYD2-B"/>
    <property type="match status" value="1"/>
</dbReference>
<sequence>MLTPHLSPFLVALVNHSCCPNVIVTYKGNVAEVRAVQDMTPGEEVFTSYIDLLYPTADRNERLRDAYYFTCDCKECKTKSKDKLKLKVRKRNKPPGPEEISSMMRYARNTIKEFRSAKQIAEKHQKNILCGPSLHVASQSGLKWTSLEMQISVLYYRF</sequence>
<dbReference type="Pfam" id="PF00856">
    <property type="entry name" value="SET"/>
    <property type="match status" value="1"/>
</dbReference>
<dbReference type="InterPro" id="IPR046341">
    <property type="entry name" value="SET_dom_sf"/>
</dbReference>
<keyword evidence="4" id="KW-0949">S-adenosyl-L-methionine</keyword>
<accession>A0A060ZA33</accession>
<evidence type="ECO:0000259" key="6">
    <source>
        <dbReference type="PROSITE" id="PS50280"/>
    </source>
</evidence>
<dbReference type="PANTHER" id="PTHR12197">
    <property type="entry name" value="HISTONE-LYSINE N-METHYLTRANSFERASE SMYD"/>
    <property type="match status" value="1"/>
</dbReference>
<keyword evidence="3" id="KW-0808">Transferase</keyword>
<reference evidence="7" key="2">
    <citation type="submission" date="2014-03" db="EMBL/GenBank/DDBJ databases">
        <authorList>
            <person name="Genoscope - CEA"/>
        </authorList>
    </citation>
    <scope>NUCLEOTIDE SEQUENCE</scope>
</reference>
<comment type="catalytic activity">
    <reaction evidence="5">
        <text>L-lysyl(4)-[histone H3] + 3 S-adenosyl-L-methionine = N(6),N(6),N(6)-trimethyl-L-lysyl(4)-[histone H3] + 3 S-adenosyl-L-homocysteine + 3 H(+)</text>
        <dbReference type="Rhea" id="RHEA:60260"/>
        <dbReference type="Rhea" id="RHEA-COMP:15537"/>
        <dbReference type="Rhea" id="RHEA-COMP:15547"/>
        <dbReference type="ChEBI" id="CHEBI:15378"/>
        <dbReference type="ChEBI" id="CHEBI:29969"/>
        <dbReference type="ChEBI" id="CHEBI:57856"/>
        <dbReference type="ChEBI" id="CHEBI:59789"/>
        <dbReference type="ChEBI" id="CHEBI:61961"/>
        <dbReference type="EC" id="2.1.1.354"/>
    </reaction>
</comment>
<dbReference type="PROSITE" id="PS50280">
    <property type="entry name" value="SET"/>
    <property type="match status" value="1"/>
</dbReference>
<evidence type="ECO:0000256" key="1">
    <source>
        <dbReference type="ARBA" id="ARBA00012182"/>
    </source>
</evidence>
<name>A0A060ZA33_ONCMY</name>